<accession>A0A7J3M2J3</accession>
<evidence type="ECO:0000256" key="1">
    <source>
        <dbReference type="ARBA" id="ARBA00008791"/>
    </source>
</evidence>
<name>A0A7J3M2J3_ARCFL</name>
<evidence type="ECO:0000259" key="2">
    <source>
        <dbReference type="Pfam" id="PF00582"/>
    </source>
</evidence>
<dbReference type="PANTHER" id="PTHR46268:SF6">
    <property type="entry name" value="UNIVERSAL STRESS PROTEIN UP12"/>
    <property type="match status" value="1"/>
</dbReference>
<dbReference type="AlphaFoldDB" id="A0A7J3M2J3"/>
<proteinExistence type="inferred from homology"/>
<reference evidence="3" key="1">
    <citation type="journal article" date="2020" name="mSystems">
        <title>Genome- and Community-Level Interaction Insights into Carbon Utilization and Element Cycling Functions of Hydrothermarchaeota in Hydrothermal Sediment.</title>
        <authorList>
            <person name="Zhou Z."/>
            <person name="Liu Y."/>
            <person name="Xu W."/>
            <person name="Pan J."/>
            <person name="Luo Z.H."/>
            <person name="Li M."/>
        </authorList>
    </citation>
    <scope>NUCLEOTIDE SEQUENCE [LARGE SCALE GENOMIC DNA]</scope>
    <source>
        <strain evidence="3">SpSt-587</strain>
    </source>
</reference>
<dbReference type="Pfam" id="PF00582">
    <property type="entry name" value="Usp"/>
    <property type="match status" value="1"/>
</dbReference>
<sequence>MAIVCALDTKMWEKLVNFAVEEAKIRNEKLYFVHCIEVPKLGQMAVEDALEEVGEKIGRKVLEESANIAKAKGVEFETVLSKRKDVARFILEFADTVNASLIVVGTTKKTKTGKILFGSVAQEVILNARQPVVCLK</sequence>
<dbReference type="Gene3D" id="3.40.50.620">
    <property type="entry name" value="HUPs"/>
    <property type="match status" value="1"/>
</dbReference>
<dbReference type="PANTHER" id="PTHR46268">
    <property type="entry name" value="STRESS RESPONSE PROTEIN NHAX"/>
    <property type="match status" value="1"/>
</dbReference>
<comment type="caution">
    <text evidence="3">The sequence shown here is derived from an EMBL/GenBank/DDBJ whole genome shotgun (WGS) entry which is preliminary data.</text>
</comment>
<comment type="similarity">
    <text evidence="1">Belongs to the universal stress protein A family.</text>
</comment>
<feature type="domain" description="UspA" evidence="2">
    <location>
        <begin position="3"/>
        <end position="136"/>
    </location>
</feature>
<protein>
    <submittedName>
        <fullName evidence="3">Universal stress protein</fullName>
    </submittedName>
</protein>
<gene>
    <name evidence="3" type="ORF">ENT52_05085</name>
</gene>
<organism evidence="3">
    <name type="scientific">Archaeoglobus fulgidus</name>
    <dbReference type="NCBI Taxonomy" id="2234"/>
    <lineage>
        <taxon>Archaea</taxon>
        <taxon>Methanobacteriati</taxon>
        <taxon>Methanobacteriota</taxon>
        <taxon>Archaeoglobi</taxon>
        <taxon>Archaeoglobales</taxon>
        <taxon>Archaeoglobaceae</taxon>
        <taxon>Archaeoglobus</taxon>
    </lineage>
</organism>
<dbReference type="EMBL" id="DSYZ01000096">
    <property type="protein sequence ID" value="HGT83081.1"/>
    <property type="molecule type" value="Genomic_DNA"/>
</dbReference>
<dbReference type="SUPFAM" id="SSF52402">
    <property type="entry name" value="Adenine nucleotide alpha hydrolases-like"/>
    <property type="match status" value="1"/>
</dbReference>
<dbReference type="PRINTS" id="PR01438">
    <property type="entry name" value="UNVRSLSTRESS"/>
</dbReference>
<evidence type="ECO:0000313" key="3">
    <source>
        <dbReference type="EMBL" id="HGT83081.1"/>
    </source>
</evidence>
<dbReference type="InterPro" id="IPR006016">
    <property type="entry name" value="UspA"/>
</dbReference>
<dbReference type="InterPro" id="IPR006015">
    <property type="entry name" value="Universal_stress_UspA"/>
</dbReference>
<dbReference type="CDD" id="cd00293">
    <property type="entry name" value="USP-like"/>
    <property type="match status" value="1"/>
</dbReference>
<dbReference type="InterPro" id="IPR014729">
    <property type="entry name" value="Rossmann-like_a/b/a_fold"/>
</dbReference>